<dbReference type="Proteomes" id="UP000593875">
    <property type="component" value="Chromosome"/>
</dbReference>
<gene>
    <name evidence="12" type="primary">flgJ</name>
    <name evidence="12" type="ORF">LPB04_11005</name>
</gene>
<protein>
    <recommendedName>
        <fullName evidence="5">Peptidoglycan hydrolase FlgJ</fullName>
    </recommendedName>
    <alternativeName>
        <fullName evidence="10">Muramidase FlgJ</fullName>
    </alternativeName>
</protein>
<dbReference type="Pfam" id="PF10135">
    <property type="entry name" value="Rod-binding"/>
    <property type="match status" value="1"/>
</dbReference>
<keyword evidence="7 12" id="KW-0378">Hydrolase</keyword>
<evidence type="ECO:0000256" key="6">
    <source>
        <dbReference type="ARBA" id="ARBA00022764"/>
    </source>
</evidence>
<sequence length="308" mass="32608">MLPSQNKVTSAFALDTQGLGDLKRSAKAGAQEATRGAAQQFEALFINQMMKTMRDATPQDGLTDNQQTKMFTGMLDQQLSQNMAKRGMGLADVLVRQLSAQNDAKALAIGGVDGAAGTNGAASAIDIPMLPNKAAALKGLEAAVQTNGISASGRTQAPHVRAFQEKLGSHAAEAEAATGIPAKFMLGQAALETGWGKRMIRNSDGSNANNLFGIKAGPNWKGKIATAVTTEYVNGHARQRVEKFRAYDTPADSFKDYARMLASNPRYEKVLNHAGDAAAFAHGLQRAGYATDPHYGTKLSKIIKNSLA</sequence>
<name>A0A7L9UA09_9BURK</name>
<dbReference type="InterPro" id="IPR019301">
    <property type="entry name" value="Flagellar_prot_FlgJ_N"/>
</dbReference>
<dbReference type="GO" id="GO:0071973">
    <property type="term" value="P:bacterial-type flagellum-dependent cell motility"/>
    <property type="evidence" value="ECO:0007669"/>
    <property type="project" value="TreeGrafter"/>
</dbReference>
<comment type="function">
    <text evidence="1">Flagellum-specific muramidase which hydrolyzes the peptidoglycan layer to assemble the rod structure in the periplasmic space.</text>
</comment>
<dbReference type="SMART" id="SM00047">
    <property type="entry name" value="LYZ2"/>
    <property type="match status" value="1"/>
</dbReference>
<keyword evidence="13" id="KW-1185">Reference proteome</keyword>
<evidence type="ECO:0000256" key="3">
    <source>
        <dbReference type="ARBA" id="ARBA00006880"/>
    </source>
</evidence>
<evidence type="ECO:0000256" key="8">
    <source>
        <dbReference type="ARBA" id="ARBA00023295"/>
    </source>
</evidence>
<feature type="domain" description="Mannosyl-glycoprotein endo-beta-N-acetylglucosamidase-like" evidence="11">
    <location>
        <begin position="148"/>
        <end position="307"/>
    </location>
</feature>
<dbReference type="KEGG" id="mlir:LPB04_11005"/>
<keyword evidence="9" id="KW-0961">Cell wall biogenesis/degradation</keyword>
<evidence type="ECO:0000256" key="10">
    <source>
        <dbReference type="ARBA" id="ARBA00030835"/>
    </source>
</evidence>
<dbReference type="Pfam" id="PF01832">
    <property type="entry name" value="Glucosaminidase"/>
    <property type="match status" value="1"/>
</dbReference>
<evidence type="ECO:0000256" key="5">
    <source>
        <dbReference type="ARBA" id="ARBA00013433"/>
    </source>
</evidence>
<dbReference type="AlphaFoldDB" id="A0A7L9UA09"/>
<dbReference type="GO" id="GO:0042597">
    <property type="term" value="C:periplasmic space"/>
    <property type="evidence" value="ECO:0007669"/>
    <property type="project" value="UniProtKB-SubCell"/>
</dbReference>
<dbReference type="GO" id="GO:0071555">
    <property type="term" value="P:cell wall organization"/>
    <property type="evidence" value="ECO:0007669"/>
    <property type="project" value="UniProtKB-KW"/>
</dbReference>
<dbReference type="InterPro" id="IPR051056">
    <property type="entry name" value="Glycosyl_Hydrolase_73"/>
</dbReference>
<evidence type="ECO:0000256" key="7">
    <source>
        <dbReference type="ARBA" id="ARBA00022801"/>
    </source>
</evidence>
<evidence type="ECO:0000313" key="12">
    <source>
        <dbReference type="EMBL" id="QOL51727.1"/>
    </source>
</evidence>
<evidence type="ECO:0000259" key="11">
    <source>
        <dbReference type="SMART" id="SM00047"/>
    </source>
</evidence>
<evidence type="ECO:0000256" key="9">
    <source>
        <dbReference type="ARBA" id="ARBA00023316"/>
    </source>
</evidence>
<dbReference type="GO" id="GO:0016798">
    <property type="term" value="F:hydrolase activity, acting on glycosyl bonds"/>
    <property type="evidence" value="ECO:0007669"/>
    <property type="project" value="UniProtKB-KW"/>
</dbReference>
<dbReference type="Gene3D" id="1.10.530.10">
    <property type="match status" value="1"/>
</dbReference>
<comment type="similarity">
    <text evidence="3">In the N-terminal section; belongs to the FlgJ family.</text>
</comment>
<evidence type="ECO:0000256" key="2">
    <source>
        <dbReference type="ARBA" id="ARBA00004418"/>
    </source>
</evidence>
<keyword evidence="8" id="KW-0326">Glycosidase</keyword>
<dbReference type="PANTHER" id="PTHR33308:SF9">
    <property type="entry name" value="PEPTIDOGLYCAN HYDROLASE FLGJ"/>
    <property type="match status" value="1"/>
</dbReference>
<dbReference type="InterPro" id="IPR002901">
    <property type="entry name" value="MGlyc_endo_b_GlcNAc-like_dom"/>
</dbReference>
<dbReference type="PANTHER" id="PTHR33308">
    <property type="entry name" value="PEPTIDOGLYCAN HYDROLASE FLGJ"/>
    <property type="match status" value="1"/>
</dbReference>
<evidence type="ECO:0000256" key="4">
    <source>
        <dbReference type="ARBA" id="ARBA00007974"/>
    </source>
</evidence>
<keyword evidence="12" id="KW-0282">Flagellum</keyword>
<dbReference type="FunFam" id="2.10.70.40:FF:000001">
    <property type="entry name" value="Flagellar assembly peptidoglycan hydrolase FlgJ"/>
    <property type="match status" value="1"/>
</dbReference>
<proteinExistence type="inferred from homology"/>
<keyword evidence="12" id="KW-0966">Cell projection</keyword>
<comment type="similarity">
    <text evidence="4">In the C-terminal section; belongs to the glycosyl hydrolase 73 family.</text>
</comment>
<organism evidence="12 13">
    <name type="scientific">Massilia litorea</name>
    <dbReference type="NCBI Taxonomy" id="2769491"/>
    <lineage>
        <taxon>Bacteria</taxon>
        <taxon>Pseudomonadati</taxon>
        <taxon>Pseudomonadota</taxon>
        <taxon>Betaproteobacteria</taxon>
        <taxon>Burkholderiales</taxon>
        <taxon>Oxalobacteraceae</taxon>
        <taxon>Telluria group</taxon>
        <taxon>Massilia</taxon>
    </lineage>
</organism>
<keyword evidence="12" id="KW-0969">Cilium</keyword>
<dbReference type="GO" id="GO:0004040">
    <property type="term" value="F:amidase activity"/>
    <property type="evidence" value="ECO:0007669"/>
    <property type="project" value="InterPro"/>
</dbReference>
<accession>A0A7L9UA09</accession>
<dbReference type="RefSeq" id="WP_193688700.1">
    <property type="nucleotide sequence ID" value="NZ_CP062941.1"/>
</dbReference>
<comment type="subcellular location">
    <subcellularLocation>
        <location evidence="2">Periplasm</location>
    </subcellularLocation>
</comment>
<evidence type="ECO:0000313" key="13">
    <source>
        <dbReference type="Proteomes" id="UP000593875"/>
    </source>
</evidence>
<evidence type="ECO:0000256" key="1">
    <source>
        <dbReference type="ARBA" id="ARBA00002954"/>
    </source>
</evidence>
<keyword evidence="6" id="KW-0574">Periplasm</keyword>
<dbReference type="EMBL" id="CP062941">
    <property type="protein sequence ID" value="QOL51727.1"/>
    <property type="molecule type" value="Genomic_DNA"/>
</dbReference>
<dbReference type="Gene3D" id="2.10.70.40">
    <property type="entry name" value="peptidoglycan hydrolase"/>
    <property type="match status" value="1"/>
</dbReference>
<dbReference type="InterPro" id="IPR013377">
    <property type="entry name" value="FlgJ"/>
</dbReference>
<dbReference type="PRINTS" id="PR01002">
    <property type="entry name" value="FLGFLGJ"/>
</dbReference>
<dbReference type="NCBIfam" id="TIGR02541">
    <property type="entry name" value="flagell_FlgJ"/>
    <property type="match status" value="1"/>
</dbReference>
<reference evidence="12 13" key="1">
    <citation type="submission" date="2020-10" db="EMBL/GenBank/DDBJ databases">
        <title>Genome sequencing of Massilia sp. LPB0304.</title>
        <authorList>
            <person name="Kim J."/>
        </authorList>
    </citation>
    <scope>NUCLEOTIDE SEQUENCE [LARGE SCALE GENOMIC DNA]</scope>
    <source>
        <strain evidence="12 13">LPB0304</strain>
    </source>
</reference>
<dbReference type="GO" id="GO:0044780">
    <property type="term" value="P:bacterial-type flagellum assembly"/>
    <property type="evidence" value="ECO:0007669"/>
    <property type="project" value="InterPro"/>
</dbReference>